<evidence type="ECO:0000256" key="1">
    <source>
        <dbReference type="ARBA" id="ARBA00012417"/>
    </source>
</evidence>
<organism evidence="11 12">
    <name type="scientific">Pueribacillus theae</name>
    <dbReference type="NCBI Taxonomy" id="2171751"/>
    <lineage>
        <taxon>Bacteria</taxon>
        <taxon>Bacillati</taxon>
        <taxon>Bacillota</taxon>
        <taxon>Bacilli</taxon>
        <taxon>Bacillales</taxon>
        <taxon>Bacillaceae</taxon>
        <taxon>Pueribacillus</taxon>
    </lineage>
</organism>
<keyword evidence="6" id="KW-0239">DNA-directed DNA polymerase</keyword>
<evidence type="ECO:0000256" key="6">
    <source>
        <dbReference type="ARBA" id="ARBA00022932"/>
    </source>
</evidence>
<proteinExistence type="inferred from homology"/>
<dbReference type="GO" id="GO:0003677">
    <property type="term" value="F:DNA binding"/>
    <property type="evidence" value="ECO:0007669"/>
    <property type="project" value="InterPro"/>
</dbReference>
<dbReference type="InterPro" id="IPR048466">
    <property type="entry name" value="DNA_pol3_delta-like_C"/>
</dbReference>
<dbReference type="Gene3D" id="1.10.8.60">
    <property type="match status" value="1"/>
</dbReference>
<evidence type="ECO:0000256" key="3">
    <source>
        <dbReference type="ARBA" id="ARBA00022679"/>
    </source>
</evidence>
<accession>A0A2U1K4W1</accession>
<feature type="domain" description="DNA polymerase III delta subunit-like C-terminal" evidence="10">
    <location>
        <begin position="217"/>
        <end position="336"/>
    </location>
</feature>
<dbReference type="GO" id="GO:0006261">
    <property type="term" value="P:DNA-templated DNA replication"/>
    <property type="evidence" value="ECO:0007669"/>
    <property type="project" value="TreeGrafter"/>
</dbReference>
<dbReference type="Pfam" id="PF06144">
    <property type="entry name" value="DNA_pol3_delta"/>
    <property type="match status" value="1"/>
</dbReference>
<evidence type="ECO:0000259" key="10">
    <source>
        <dbReference type="Pfam" id="PF21694"/>
    </source>
</evidence>
<evidence type="ECO:0000256" key="5">
    <source>
        <dbReference type="ARBA" id="ARBA00022705"/>
    </source>
</evidence>
<evidence type="ECO:0000256" key="7">
    <source>
        <dbReference type="ARBA" id="ARBA00034754"/>
    </source>
</evidence>
<dbReference type="GO" id="GO:0009360">
    <property type="term" value="C:DNA polymerase III complex"/>
    <property type="evidence" value="ECO:0007669"/>
    <property type="project" value="InterPro"/>
</dbReference>
<dbReference type="EC" id="2.7.7.7" evidence="1"/>
<evidence type="ECO:0000256" key="8">
    <source>
        <dbReference type="ARBA" id="ARBA00049244"/>
    </source>
</evidence>
<dbReference type="Gene3D" id="1.20.272.10">
    <property type="match status" value="1"/>
</dbReference>
<evidence type="ECO:0000259" key="9">
    <source>
        <dbReference type="Pfam" id="PF06144"/>
    </source>
</evidence>
<dbReference type="SUPFAM" id="SSF48019">
    <property type="entry name" value="post-AAA+ oligomerization domain-like"/>
    <property type="match status" value="1"/>
</dbReference>
<dbReference type="InterPro" id="IPR008921">
    <property type="entry name" value="DNA_pol3_clamp-load_cplx_C"/>
</dbReference>
<gene>
    <name evidence="11" type="ORF">DCC39_05650</name>
</gene>
<reference evidence="11 12" key="1">
    <citation type="submission" date="2018-04" db="EMBL/GenBank/DDBJ databases">
        <title>Camelliibacillus theae gen. nov., sp. nov., isolated from Pu'er tea.</title>
        <authorList>
            <person name="Niu L."/>
        </authorList>
    </citation>
    <scope>NUCLEOTIDE SEQUENCE [LARGE SCALE GENOMIC DNA]</scope>
    <source>
        <strain evidence="11 12">T8</strain>
    </source>
</reference>
<comment type="caution">
    <text evidence="11">The sequence shown here is derived from an EMBL/GenBank/DDBJ whole genome shotgun (WGS) entry which is preliminary data.</text>
</comment>
<dbReference type="OrthoDB" id="9775929at2"/>
<dbReference type="GO" id="GO:0003887">
    <property type="term" value="F:DNA-directed DNA polymerase activity"/>
    <property type="evidence" value="ECO:0007669"/>
    <property type="project" value="UniProtKB-KW"/>
</dbReference>
<dbReference type="Pfam" id="PF21694">
    <property type="entry name" value="DNA_pol3_delta_C"/>
    <property type="match status" value="1"/>
</dbReference>
<evidence type="ECO:0000313" key="12">
    <source>
        <dbReference type="Proteomes" id="UP000245998"/>
    </source>
</evidence>
<dbReference type="PANTHER" id="PTHR34388:SF1">
    <property type="entry name" value="DNA POLYMERASE III SUBUNIT DELTA"/>
    <property type="match status" value="1"/>
</dbReference>
<evidence type="ECO:0000256" key="4">
    <source>
        <dbReference type="ARBA" id="ARBA00022695"/>
    </source>
</evidence>
<protein>
    <recommendedName>
        <fullName evidence="2">DNA polymerase III subunit delta</fullName>
        <ecNumber evidence="1">2.7.7.7</ecNumber>
    </recommendedName>
</protein>
<keyword evidence="4" id="KW-0548">Nucleotidyltransferase</keyword>
<comment type="similarity">
    <text evidence="7">Belongs to the DNA polymerase HolA subunit family.</text>
</comment>
<keyword evidence="5" id="KW-0235">DNA replication</keyword>
<comment type="catalytic activity">
    <reaction evidence="8">
        <text>DNA(n) + a 2'-deoxyribonucleoside 5'-triphosphate = DNA(n+1) + diphosphate</text>
        <dbReference type="Rhea" id="RHEA:22508"/>
        <dbReference type="Rhea" id="RHEA-COMP:17339"/>
        <dbReference type="Rhea" id="RHEA-COMP:17340"/>
        <dbReference type="ChEBI" id="CHEBI:33019"/>
        <dbReference type="ChEBI" id="CHEBI:61560"/>
        <dbReference type="ChEBI" id="CHEBI:173112"/>
        <dbReference type="EC" id="2.7.7.7"/>
    </reaction>
</comment>
<dbReference type="InterPro" id="IPR010372">
    <property type="entry name" value="DNA_pol3_delta_N"/>
</dbReference>
<dbReference type="AlphaFoldDB" id="A0A2U1K4W1"/>
<dbReference type="InterPro" id="IPR005790">
    <property type="entry name" value="DNA_polIII_delta"/>
</dbReference>
<dbReference type="InterPro" id="IPR027417">
    <property type="entry name" value="P-loop_NTPase"/>
</dbReference>
<dbReference type="Gene3D" id="3.40.50.300">
    <property type="entry name" value="P-loop containing nucleotide triphosphate hydrolases"/>
    <property type="match status" value="1"/>
</dbReference>
<evidence type="ECO:0000256" key="2">
    <source>
        <dbReference type="ARBA" id="ARBA00017703"/>
    </source>
</evidence>
<sequence length="343" mass="39694">MNDYTLKIEVKTVGKDFPLYLLYGSERFLIDEATHEIVKSTLDEDTYDFNLAIYDMGEVAIEEAIDDAETLPFLADKRVVVIKNPLFLTSEKQKNIEHNVKKLEEYIKNPSPHSIVIFEAPYEKLDERKKIVKELKKSAKVISAVPLKGKALIEWLKKEASELHFSIDDDALKKLVLLAGTELRKLKNEMAKLALYIEEGESVTEEMIDRLVARTLEDNVFVLVDHVVNQRMEKAFQTLYDLFEQKEEPIKLVGLLARQFRIIYQVKELSRRGYSQKQMASFLKLHPYAVQQAIRQGKNFSEAECFRLIDKLAEADYQMKSGKFEKHLLLELLFAEIPDRSTG</sequence>
<keyword evidence="12" id="KW-1185">Reference proteome</keyword>
<dbReference type="Proteomes" id="UP000245998">
    <property type="component" value="Unassembled WGS sequence"/>
</dbReference>
<keyword evidence="3" id="KW-0808">Transferase</keyword>
<feature type="domain" description="DNA polymerase III delta N-terminal" evidence="9">
    <location>
        <begin position="20"/>
        <end position="144"/>
    </location>
</feature>
<dbReference type="SUPFAM" id="SSF52540">
    <property type="entry name" value="P-loop containing nucleoside triphosphate hydrolases"/>
    <property type="match status" value="1"/>
</dbReference>
<name>A0A2U1K4W1_9BACI</name>
<dbReference type="NCBIfam" id="TIGR01128">
    <property type="entry name" value="holA"/>
    <property type="match status" value="1"/>
</dbReference>
<evidence type="ECO:0000313" key="11">
    <source>
        <dbReference type="EMBL" id="PWA12551.1"/>
    </source>
</evidence>
<dbReference type="EMBL" id="QCZG01000008">
    <property type="protein sequence ID" value="PWA12551.1"/>
    <property type="molecule type" value="Genomic_DNA"/>
</dbReference>
<dbReference type="PANTHER" id="PTHR34388">
    <property type="entry name" value="DNA POLYMERASE III SUBUNIT DELTA"/>
    <property type="match status" value="1"/>
</dbReference>